<dbReference type="Proteomes" id="UP001549184">
    <property type="component" value="Unassembled WGS sequence"/>
</dbReference>
<gene>
    <name evidence="2" type="ORF">ABIC75_003797</name>
</gene>
<dbReference type="Pfam" id="PF07120">
    <property type="entry name" value="DUF1376"/>
    <property type="match status" value="1"/>
</dbReference>
<feature type="compositionally biased region" description="Polar residues" evidence="1">
    <location>
        <begin position="111"/>
        <end position="123"/>
    </location>
</feature>
<evidence type="ECO:0000313" key="2">
    <source>
        <dbReference type="EMBL" id="MET3654059.1"/>
    </source>
</evidence>
<reference evidence="2 3" key="1">
    <citation type="submission" date="2024-06" db="EMBL/GenBank/DDBJ databases">
        <title>Sorghum-associated microbial communities from plants grown in Nebraska, USA.</title>
        <authorList>
            <person name="Schachtman D."/>
        </authorList>
    </citation>
    <scope>NUCLEOTIDE SEQUENCE [LARGE SCALE GENOMIC DNA]</scope>
    <source>
        <strain evidence="2 3">1073</strain>
    </source>
</reference>
<organism evidence="2 3">
    <name type="scientific">Dyella japonica</name>
    <dbReference type="NCBI Taxonomy" id="231455"/>
    <lineage>
        <taxon>Bacteria</taxon>
        <taxon>Pseudomonadati</taxon>
        <taxon>Pseudomonadota</taxon>
        <taxon>Gammaproteobacteria</taxon>
        <taxon>Lysobacterales</taxon>
        <taxon>Rhodanobacteraceae</taxon>
        <taxon>Dyella</taxon>
    </lineage>
</organism>
<dbReference type="InterPro" id="IPR010781">
    <property type="entry name" value="DUF1376"/>
</dbReference>
<proteinExistence type="predicted"/>
<evidence type="ECO:0000256" key="1">
    <source>
        <dbReference type="SAM" id="MobiDB-lite"/>
    </source>
</evidence>
<sequence length="279" mass="30522">MNYYNRYPAHYLAKTILLTLEQDGAYTRLMDWYYSEERAIPHDKRYTIARCQSKRERDAVDHVLSEFFCRQGDAWIHERIEKELHKAAPKIDAARENGKLGGRPRKEKPTGFQNENPLGFQNETHNEPSAKAPQTPNPNNSVGSTEASTQGTTPTDAGRACLLMKQAGCIHANPSHPELLAALVEGVTPETLADTAAEAIATNKRNPFAWAMTTARSRHAEGAARLIVPNARAGPAQSHGKTMGAIMALEGMKDGLDEARTADRISETAYARIGASAGG</sequence>
<evidence type="ECO:0000313" key="3">
    <source>
        <dbReference type="Proteomes" id="UP001549184"/>
    </source>
</evidence>
<accession>A0ABV2JZ06</accession>
<protein>
    <submittedName>
        <fullName evidence="2">Uncharacterized protein YdaU (DUF1376 family)</fullName>
    </submittedName>
</protein>
<keyword evidence="3" id="KW-1185">Reference proteome</keyword>
<comment type="caution">
    <text evidence="2">The sequence shown here is derived from an EMBL/GenBank/DDBJ whole genome shotgun (WGS) entry which is preliminary data.</text>
</comment>
<feature type="region of interest" description="Disordered" evidence="1">
    <location>
        <begin position="87"/>
        <end position="154"/>
    </location>
</feature>
<dbReference type="RefSeq" id="WP_354015433.1">
    <property type="nucleotide sequence ID" value="NZ_JBEPMU010000006.1"/>
</dbReference>
<dbReference type="EMBL" id="JBEPMU010000006">
    <property type="protein sequence ID" value="MET3654059.1"/>
    <property type="molecule type" value="Genomic_DNA"/>
</dbReference>
<name>A0ABV2JZ06_9GAMM</name>
<feature type="compositionally biased region" description="Polar residues" evidence="1">
    <location>
        <begin position="132"/>
        <end position="154"/>
    </location>
</feature>